<gene>
    <name evidence="9" type="ORF">CRENBAI_000659</name>
</gene>
<evidence type="ECO:0000256" key="1">
    <source>
        <dbReference type="ARBA" id="ARBA00004496"/>
    </source>
</evidence>
<dbReference type="InterPro" id="IPR050621">
    <property type="entry name" value="Tudor_domain_containing"/>
</dbReference>
<protein>
    <recommendedName>
        <fullName evidence="11">Tudor domain-containing protein 7B</fullName>
    </recommendedName>
</protein>
<dbReference type="PROSITE" id="PS50304">
    <property type="entry name" value="TUDOR"/>
    <property type="match status" value="2"/>
</dbReference>
<keyword evidence="2" id="KW-0963">Cytoplasm</keyword>
<evidence type="ECO:0000256" key="4">
    <source>
        <dbReference type="ARBA" id="ARBA00022782"/>
    </source>
</evidence>
<dbReference type="PROSITE" id="PS51644">
    <property type="entry name" value="HTH_OST"/>
    <property type="match status" value="2"/>
</dbReference>
<feature type="compositionally biased region" description="Pro residues" evidence="6">
    <location>
        <begin position="1024"/>
        <end position="1033"/>
    </location>
</feature>
<dbReference type="SUPFAM" id="SSF63748">
    <property type="entry name" value="Tudor/PWWP/MBT"/>
    <property type="match status" value="3"/>
</dbReference>
<proteinExistence type="predicted"/>
<evidence type="ECO:0000313" key="9">
    <source>
        <dbReference type="EMBL" id="KAK5606095.1"/>
    </source>
</evidence>
<feature type="domain" description="Tudor" evidence="7">
    <location>
        <begin position="814"/>
        <end position="871"/>
    </location>
</feature>
<feature type="compositionally biased region" description="Polar residues" evidence="6">
    <location>
        <begin position="307"/>
        <end position="335"/>
    </location>
</feature>
<dbReference type="PANTHER" id="PTHR22948:SF14">
    <property type="entry name" value="TUDOR DOMAIN-CONTAINING PROTEIN 7"/>
    <property type="match status" value="1"/>
</dbReference>
<dbReference type="EMBL" id="JAHHUM010002112">
    <property type="protein sequence ID" value="KAK5606095.1"/>
    <property type="molecule type" value="Genomic_DNA"/>
</dbReference>
<feature type="domain" description="Tudor" evidence="7">
    <location>
        <begin position="620"/>
        <end position="679"/>
    </location>
</feature>
<dbReference type="GO" id="GO:0030154">
    <property type="term" value="P:cell differentiation"/>
    <property type="evidence" value="ECO:0007669"/>
    <property type="project" value="UniProtKB-KW"/>
</dbReference>
<dbReference type="SMART" id="SM00333">
    <property type="entry name" value="TUDOR"/>
    <property type="match status" value="3"/>
</dbReference>
<evidence type="ECO:0000259" key="8">
    <source>
        <dbReference type="PROSITE" id="PS51644"/>
    </source>
</evidence>
<dbReference type="InterPro" id="IPR002999">
    <property type="entry name" value="Tudor"/>
</dbReference>
<dbReference type="PANTHER" id="PTHR22948">
    <property type="entry name" value="TUDOR DOMAIN CONTAINING PROTEIN"/>
    <property type="match status" value="1"/>
</dbReference>
<accession>A0AAV9RC78</accession>
<dbReference type="InterPro" id="IPR025605">
    <property type="entry name" value="OST-HTH/LOTUS_dom"/>
</dbReference>
<feature type="region of interest" description="Disordered" evidence="6">
    <location>
        <begin position="1174"/>
        <end position="1240"/>
    </location>
</feature>
<sequence>MSDSEFIKKMLRAVLQSSKTGVPVNKLQSEYRSLCGEFIPLRKLGFSKLEDYLQSIPSVVKLQNRMGELRCFAAVCEETAHIAELVARQRSSKKSGHSQVVNCKMRCKPFNPYMLNVNPRSSLRQPSAGKYSNWTANRFVPHGGYRGCSASGDYRQLDQRLRSNPPVQLPSPPPAAKENVVPRREQSSVNPINKNPRAGPLKQVSVPSKPQLDLGRYDGELEQSRMKQLLKRFPNGVWMSKLSDKYSEMFIQKLHPQALIDLEKWPHVCSLEKTVTNRGDRLIYPPLPSKPPTSPVNTTSSSPVSHLDSTLISSHPSTSNQLSQTLSPSTKSGDSPKSPLAKPTFIFPSPSAAAAPSGIVLPSVTLRSPAINPALAPRLPQCFDHTISANGDCKSHILPKATHNRNTPLLAPTFAALASTKTSPASALLQPDQDVLPLLKATFSSPSGSAPSSPSKPCPVVVSYEVRQKIKELLSKCSQGLWADALPRCFMDVYKMPFPEEILDNLSCLCDICTVEYPLPHNKKKAILYNSCQFDTNLTNSQETGSNPLPSGLEVLGPVVPPPLTRPPEHCPSVLVTEAKSSNTLTIRYVGDNYSNAQEAMEDVMQTFYSQKSTNIPVSNPVVGQLVAVRGEDGDEVARAQVMEVMNSNKVKVFYLDYGFSVETSGKSLLELHQDFLSLPFQATNVRLAELEAFSSDPQVLSTLDKLAVGKILRMETLKPCQQNEIPTAVLYDTSQDDDVNINSMCLKALQDNTMNNPLPENVVLRDVFVSSVCADGSIFCQLPSRGTARLRKLLENMEAFFTSQITSEFLVSRPFSGMLCLARYKEKWARAEITYMHDNRVMEILFIDLGVPATVTFTDVREIPRHFLKDFIVIPPQAIKCRLADLTVPEEGWGQEAFLFLKKTVLGAEELKMKISKLEECEGDKVVFMYLFDGDSQELHESINHQLAQSEQWQKVLSQNNNTIPCTDSNIVDTDLTPLVERWTLSNQVLNPIIKTSSVPCGEGEDLTIKTGIQPFPLPPPLDLPQTPPPAPLGGAQGVLRPAERHSPSSVSCAVPWVSSRWDVPGTPPKEGVLNLLLSMSRSSSTPSSSQMAELLTLSLREQGHQEGRVLRTTARPVGRNDCQRPLPNPKAQGCDPLIHWGKFQHETAELGSNKQTHPSLPAIPVGHSRVEESPAPLEEMGSRAHAVRGVPPAGRGPTGGWPRVSRSGLARPGPAMSNPATRGSPASPDPRPGSRSGQNMDVFVPVACHPGYFVVQPWQDLHKLVVLMGEMVLFYNQSGNTSTATHIQKGHVYAAKFDKNWYRVQVKGILANGSVSVYALDYGKHELVPRTLIQPLIEEFGQLPFQAIAAQLAGVTQRQWSEEASVLFRNHVERRALVAQVESVQEVSGVKGELSERRLTVYLVDTSSEENDVWIHSMMADIGDEQSSAA</sequence>
<reference evidence="9 10" key="1">
    <citation type="submission" date="2021-06" db="EMBL/GenBank/DDBJ databases">
        <authorList>
            <person name="Palmer J.M."/>
        </authorList>
    </citation>
    <scope>NUCLEOTIDE SEQUENCE [LARGE SCALE GENOMIC DNA]</scope>
    <source>
        <strain evidence="9 10">MEX-2019</strain>
        <tissue evidence="9">Muscle</tissue>
    </source>
</reference>
<dbReference type="GO" id="GO:0005737">
    <property type="term" value="C:cytoplasm"/>
    <property type="evidence" value="ECO:0007669"/>
    <property type="project" value="UniProtKB-SubCell"/>
</dbReference>
<keyword evidence="5" id="KW-0744">Spermatogenesis</keyword>
<comment type="subcellular location">
    <subcellularLocation>
        <location evidence="1">Cytoplasm</location>
    </subcellularLocation>
</comment>
<dbReference type="InterPro" id="IPR035437">
    <property type="entry name" value="SNase_OB-fold_sf"/>
</dbReference>
<feature type="region of interest" description="Disordered" evidence="6">
    <location>
        <begin position="162"/>
        <end position="212"/>
    </location>
</feature>
<dbReference type="Gene3D" id="3.30.420.610">
    <property type="entry name" value="LOTUS domain-like"/>
    <property type="match status" value="3"/>
</dbReference>
<dbReference type="GO" id="GO:0007283">
    <property type="term" value="P:spermatogenesis"/>
    <property type="evidence" value="ECO:0007669"/>
    <property type="project" value="UniProtKB-KW"/>
</dbReference>
<feature type="region of interest" description="Disordered" evidence="6">
    <location>
        <begin position="280"/>
        <end position="343"/>
    </location>
</feature>
<organism evidence="9 10">
    <name type="scientific">Crenichthys baileyi</name>
    <name type="common">White River springfish</name>
    <dbReference type="NCBI Taxonomy" id="28760"/>
    <lineage>
        <taxon>Eukaryota</taxon>
        <taxon>Metazoa</taxon>
        <taxon>Chordata</taxon>
        <taxon>Craniata</taxon>
        <taxon>Vertebrata</taxon>
        <taxon>Euteleostomi</taxon>
        <taxon>Actinopterygii</taxon>
        <taxon>Neopterygii</taxon>
        <taxon>Teleostei</taxon>
        <taxon>Neoteleostei</taxon>
        <taxon>Acanthomorphata</taxon>
        <taxon>Ovalentaria</taxon>
        <taxon>Atherinomorphae</taxon>
        <taxon>Cyprinodontiformes</taxon>
        <taxon>Goodeidae</taxon>
        <taxon>Crenichthys</taxon>
    </lineage>
</organism>
<evidence type="ECO:0000256" key="3">
    <source>
        <dbReference type="ARBA" id="ARBA00022737"/>
    </source>
</evidence>
<keyword evidence="4" id="KW-0221">Differentiation</keyword>
<evidence type="ECO:0000256" key="2">
    <source>
        <dbReference type="ARBA" id="ARBA00022490"/>
    </source>
</evidence>
<comment type="caution">
    <text evidence="9">The sequence shown here is derived from an EMBL/GenBank/DDBJ whole genome shotgun (WGS) entry which is preliminary data.</text>
</comment>
<evidence type="ECO:0000259" key="7">
    <source>
        <dbReference type="PROSITE" id="PS50304"/>
    </source>
</evidence>
<evidence type="ECO:0000256" key="5">
    <source>
        <dbReference type="ARBA" id="ARBA00022871"/>
    </source>
</evidence>
<feature type="domain" description="HTH OST-type" evidence="8">
    <location>
        <begin position="462"/>
        <end position="530"/>
    </location>
</feature>
<keyword evidence="3" id="KW-0677">Repeat</keyword>
<dbReference type="InterPro" id="IPR041966">
    <property type="entry name" value="LOTUS-like"/>
</dbReference>
<feature type="domain" description="HTH OST-type" evidence="8">
    <location>
        <begin position="3"/>
        <end position="75"/>
    </location>
</feature>
<keyword evidence="10" id="KW-1185">Reference proteome</keyword>
<feature type="region of interest" description="Disordered" evidence="6">
    <location>
        <begin position="1024"/>
        <end position="1048"/>
    </location>
</feature>
<evidence type="ECO:0000256" key="6">
    <source>
        <dbReference type="SAM" id="MobiDB-lite"/>
    </source>
</evidence>
<evidence type="ECO:0008006" key="11">
    <source>
        <dbReference type="Google" id="ProtNLM"/>
    </source>
</evidence>
<feature type="compositionally biased region" description="Pro residues" evidence="6">
    <location>
        <begin position="285"/>
        <end position="294"/>
    </location>
</feature>
<dbReference type="Pfam" id="PF00567">
    <property type="entry name" value="TUDOR"/>
    <property type="match status" value="3"/>
</dbReference>
<dbReference type="Gene3D" id="2.40.50.90">
    <property type="match status" value="3"/>
</dbReference>
<evidence type="ECO:0000313" key="10">
    <source>
        <dbReference type="Proteomes" id="UP001311232"/>
    </source>
</evidence>
<dbReference type="Proteomes" id="UP001311232">
    <property type="component" value="Unassembled WGS sequence"/>
</dbReference>
<dbReference type="Pfam" id="PF12872">
    <property type="entry name" value="OST-HTH"/>
    <property type="match status" value="1"/>
</dbReference>
<feature type="compositionally biased region" description="Low complexity" evidence="6">
    <location>
        <begin position="295"/>
        <end position="305"/>
    </location>
</feature>
<dbReference type="Gene3D" id="2.30.30.140">
    <property type="match status" value="3"/>
</dbReference>
<name>A0AAV9RC78_9TELE</name>